<evidence type="ECO:0000256" key="5">
    <source>
        <dbReference type="ARBA" id="ARBA00023004"/>
    </source>
</evidence>
<accession>A0A2T5C509</accession>
<evidence type="ECO:0000256" key="6">
    <source>
        <dbReference type="ARBA" id="ARBA00023014"/>
    </source>
</evidence>
<dbReference type="GO" id="GO:0046872">
    <property type="term" value="F:metal ion binding"/>
    <property type="evidence" value="ECO:0007669"/>
    <property type="project" value="UniProtKB-KW"/>
</dbReference>
<dbReference type="InterPro" id="IPR058240">
    <property type="entry name" value="rSAM_sf"/>
</dbReference>
<keyword evidence="7" id="KW-0501">Molybdenum cofactor biosynthesis</keyword>
<dbReference type="CDD" id="cd01335">
    <property type="entry name" value="Radical_SAM"/>
    <property type="match status" value="1"/>
</dbReference>
<dbReference type="InterPro" id="IPR013785">
    <property type="entry name" value="Aldolase_TIM"/>
</dbReference>
<keyword evidence="4" id="KW-0479">Metal-binding</keyword>
<dbReference type="Gene3D" id="3.20.20.70">
    <property type="entry name" value="Aldolase class I"/>
    <property type="match status" value="1"/>
</dbReference>
<dbReference type="EMBL" id="QAAD01000003">
    <property type="protein sequence ID" value="PTN09933.1"/>
    <property type="molecule type" value="Genomic_DNA"/>
</dbReference>
<evidence type="ECO:0000313" key="10">
    <source>
        <dbReference type="Proteomes" id="UP000243525"/>
    </source>
</evidence>
<dbReference type="Pfam" id="PF04055">
    <property type="entry name" value="Radical_SAM"/>
    <property type="match status" value="1"/>
</dbReference>
<keyword evidence="2" id="KW-0004">4Fe-4S</keyword>
<proteinExistence type="predicted"/>
<dbReference type="SFLD" id="SFLDS00029">
    <property type="entry name" value="Radical_SAM"/>
    <property type="match status" value="1"/>
</dbReference>
<dbReference type="PROSITE" id="PS01305">
    <property type="entry name" value="MOAA_NIFB_PQQE"/>
    <property type="match status" value="1"/>
</dbReference>
<organism evidence="9 10">
    <name type="scientific">Mangrovibacterium marinum</name>
    <dbReference type="NCBI Taxonomy" id="1639118"/>
    <lineage>
        <taxon>Bacteria</taxon>
        <taxon>Pseudomonadati</taxon>
        <taxon>Bacteroidota</taxon>
        <taxon>Bacteroidia</taxon>
        <taxon>Marinilabiliales</taxon>
        <taxon>Prolixibacteraceae</taxon>
        <taxon>Mangrovibacterium</taxon>
    </lineage>
</organism>
<dbReference type="GO" id="GO:0061798">
    <property type="term" value="F:GTP 3',8'-cyclase activity"/>
    <property type="evidence" value="ECO:0007669"/>
    <property type="project" value="TreeGrafter"/>
</dbReference>
<dbReference type="Proteomes" id="UP000243525">
    <property type="component" value="Unassembled WGS sequence"/>
</dbReference>
<evidence type="ECO:0000256" key="1">
    <source>
        <dbReference type="ARBA" id="ARBA00001966"/>
    </source>
</evidence>
<gene>
    <name evidence="9" type="ORF">C8N47_103230</name>
</gene>
<dbReference type="SMART" id="SM00729">
    <property type="entry name" value="Elp3"/>
    <property type="match status" value="1"/>
</dbReference>
<keyword evidence="6" id="KW-0411">Iron-sulfur</keyword>
<dbReference type="InterPro" id="IPR050105">
    <property type="entry name" value="MoCo_biosynth_MoaA/MoaC"/>
</dbReference>
<dbReference type="PROSITE" id="PS51918">
    <property type="entry name" value="RADICAL_SAM"/>
    <property type="match status" value="1"/>
</dbReference>
<name>A0A2T5C509_9BACT</name>
<evidence type="ECO:0000313" key="9">
    <source>
        <dbReference type="EMBL" id="PTN09933.1"/>
    </source>
</evidence>
<reference evidence="9 10" key="1">
    <citation type="submission" date="2018-04" db="EMBL/GenBank/DDBJ databases">
        <title>Genomic Encyclopedia of Archaeal and Bacterial Type Strains, Phase II (KMG-II): from individual species to whole genera.</title>
        <authorList>
            <person name="Goeker M."/>
        </authorList>
    </citation>
    <scope>NUCLEOTIDE SEQUENCE [LARGE SCALE GENOMIC DNA]</scope>
    <source>
        <strain evidence="9 10">DSM 28823</strain>
    </source>
</reference>
<evidence type="ECO:0000259" key="8">
    <source>
        <dbReference type="PROSITE" id="PS51918"/>
    </source>
</evidence>
<dbReference type="GO" id="GO:0051539">
    <property type="term" value="F:4 iron, 4 sulfur cluster binding"/>
    <property type="evidence" value="ECO:0007669"/>
    <property type="project" value="UniProtKB-KW"/>
</dbReference>
<evidence type="ECO:0000256" key="3">
    <source>
        <dbReference type="ARBA" id="ARBA00022691"/>
    </source>
</evidence>
<evidence type="ECO:0000256" key="4">
    <source>
        <dbReference type="ARBA" id="ARBA00022723"/>
    </source>
</evidence>
<evidence type="ECO:0000256" key="2">
    <source>
        <dbReference type="ARBA" id="ARBA00022485"/>
    </source>
</evidence>
<comment type="cofactor">
    <cofactor evidence="1">
        <name>[4Fe-4S] cluster</name>
        <dbReference type="ChEBI" id="CHEBI:49883"/>
    </cofactor>
</comment>
<dbReference type="InterPro" id="IPR007197">
    <property type="entry name" value="rSAM"/>
</dbReference>
<evidence type="ECO:0000256" key="7">
    <source>
        <dbReference type="ARBA" id="ARBA00023150"/>
    </source>
</evidence>
<dbReference type="PANTHER" id="PTHR22960">
    <property type="entry name" value="MOLYBDOPTERIN COFACTOR SYNTHESIS PROTEIN A"/>
    <property type="match status" value="1"/>
</dbReference>
<dbReference type="RefSeq" id="WP_107821312.1">
    <property type="nucleotide sequence ID" value="NZ_OY782574.1"/>
</dbReference>
<dbReference type="PANTHER" id="PTHR22960:SF0">
    <property type="entry name" value="MOLYBDENUM COFACTOR BIOSYNTHESIS PROTEIN 1"/>
    <property type="match status" value="1"/>
</dbReference>
<feature type="domain" description="Radical SAM core" evidence="8">
    <location>
        <begin position="4"/>
        <end position="231"/>
    </location>
</feature>
<dbReference type="InterPro" id="IPR006638">
    <property type="entry name" value="Elp3/MiaA/NifB-like_rSAM"/>
</dbReference>
<keyword evidence="10" id="KW-1185">Reference proteome</keyword>
<dbReference type="SFLD" id="SFLDG01386">
    <property type="entry name" value="main_SPASM_domain-containing"/>
    <property type="match status" value="1"/>
</dbReference>
<protein>
    <submittedName>
        <fullName evidence="9">Cyclic pyranopterin phosphate synthase</fullName>
    </submittedName>
</protein>
<sequence length="265" mass="29454">MLDRFNRHINYLRISVTDRCNLRCTYCMPADGIQLMRHEDILSFEEIEAFARLAIAKGITKIRLTGGEPLIRKNISELVRRLAAIEGLEDLALTTNGLLLPQFATELKDAGLQRVNISLDTINADRYRQITRTGDLNAVLAGIKAAQQAGFDPIKINCVLLGEPDDEVKRLKDFCSDNDLQLRFIHQMDLQNGEFSKVEGGEGGNCSRCNRVRLLANGDVKPCLFSDLAYNIGQLGHQQALDLAIGNKPRSGTFNKSGEFYNIGG</sequence>
<dbReference type="SFLD" id="SFLDG01067">
    <property type="entry name" value="SPASM/twitch_domain_containing"/>
    <property type="match status" value="1"/>
</dbReference>
<comment type="caution">
    <text evidence="9">The sequence shown here is derived from an EMBL/GenBank/DDBJ whole genome shotgun (WGS) entry which is preliminary data.</text>
</comment>
<dbReference type="AlphaFoldDB" id="A0A2T5C509"/>
<keyword evidence="5" id="KW-0408">Iron</keyword>
<dbReference type="OrthoDB" id="9763993at2"/>
<dbReference type="SUPFAM" id="SSF102114">
    <property type="entry name" value="Radical SAM enzymes"/>
    <property type="match status" value="1"/>
</dbReference>
<keyword evidence="3" id="KW-0949">S-adenosyl-L-methionine</keyword>
<dbReference type="InterPro" id="IPR000385">
    <property type="entry name" value="MoaA_NifB_PqqE_Fe-S-bd_CS"/>
</dbReference>
<dbReference type="GO" id="GO:0061799">
    <property type="term" value="F:cyclic pyranopterin monophosphate synthase activity"/>
    <property type="evidence" value="ECO:0007669"/>
    <property type="project" value="TreeGrafter"/>
</dbReference>
<dbReference type="GO" id="GO:0006777">
    <property type="term" value="P:Mo-molybdopterin cofactor biosynthetic process"/>
    <property type="evidence" value="ECO:0007669"/>
    <property type="project" value="UniProtKB-KW"/>
</dbReference>